<feature type="transmembrane region" description="Helical" evidence="7">
    <location>
        <begin position="807"/>
        <end position="824"/>
    </location>
</feature>
<feature type="domain" description="Peptidase M28" evidence="10">
    <location>
        <begin position="215"/>
        <end position="441"/>
    </location>
</feature>
<keyword evidence="4 7" id="KW-1133">Transmembrane helix</keyword>
<dbReference type="Gene3D" id="3.50.30.30">
    <property type="match status" value="1"/>
</dbReference>
<gene>
    <name evidence="11" type="primary">ytrF_2</name>
    <name evidence="11" type="ORF">BWX89_01341</name>
</gene>
<evidence type="ECO:0000256" key="8">
    <source>
        <dbReference type="SAM" id="SignalP"/>
    </source>
</evidence>
<dbReference type="PANTHER" id="PTHR30572:SF4">
    <property type="entry name" value="ABC TRANSPORTER PERMEASE YTRF"/>
    <property type="match status" value="1"/>
</dbReference>
<feature type="domain" description="ABC3 transporter permease C-terminal" evidence="9">
    <location>
        <begin position="1194"/>
        <end position="1304"/>
    </location>
</feature>
<dbReference type="InterPro" id="IPR003838">
    <property type="entry name" value="ABC3_permease_C"/>
</dbReference>
<protein>
    <submittedName>
        <fullName evidence="11">ABC transporter permease YtrF</fullName>
    </submittedName>
</protein>
<comment type="similarity">
    <text evidence="6">Belongs to the ABC-4 integral membrane protein family.</text>
</comment>
<evidence type="ECO:0000256" key="1">
    <source>
        <dbReference type="ARBA" id="ARBA00004651"/>
    </source>
</evidence>
<feature type="transmembrane region" description="Helical" evidence="7">
    <location>
        <begin position="779"/>
        <end position="800"/>
    </location>
</feature>
<accession>A0A1V6C600</accession>
<evidence type="ECO:0000256" key="3">
    <source>
        <dbReference type="ARBA" id="ARBA00022692"/>
    </source>
</evidence>
<keyword evidence="5 7" id="KW-0472">Membrane</keyword>
<keyword evidence="2" id="KW-1003">Cell membrane</keyword>
<feature type="transmembrane region" description="Helical" evidence="7">
    <location>
        <begin position="1218"/>
        <end position="1236"/>
    </location>
</feature>
<dbReference type="Gene3D" id="3.40.630.10">
    <property type="entry name" value="Zn peptidases"/>
    <property type="match status" value="1"/>
</dbReference>
<evidence type="ECO:0000256" key="6">
    <source>
        <dbReference type="ARBA" id="ARBA00038076"/>
    </source>
</evidence>
<sequence length="1467" mass="164573">MRIIKSFAAMLVLCSMVFAQENGLVKHISYFSSLPERVSGTSSCITAANYIEASLRSAGIKNIQKEKFNVVIPVQEHAEIIYGNKKIPLESLWPNSIRTCTTPQEGITGNLLYCDKTGLKSLSGKDISGSIVVMDFNTDNLWLDISSLGSKAIVFIEPQDTSRAEAEKKFVSVPLNVPRFFLKKQYASEILKLASENKQILLSAKVSWEKKDSYNIYGAIEGTDPELKKEIIIIQSFYDSISVVPTIAPGAESSCGISTLLELADYFSNNRPKRTIIFLATSGHFQSLKGISSFISEHMRITPQFKAKLKRPIEPKFVFCLDLTSQSDEIGLWHNTYEFNYQRFLAPFAKKLIETAKRECKKYGYSEEQSIVNGVSPEKGIGWRNFLPEVIKTEGEIIMLAGYPAISFITVNDSRKYIDTPFDTRENVKIENIQKQFNLIRSMVSLATNDKEFFYGSEMNIKDKFGILTAKVVKFDPRKSFVPNEPIENALVIPRRQYMAVNTIPYQKSFFGVRADIIEMTNKNGEADILGCSVGSSFLLQAYSVDTQSGDIYMAPDYGINGEEQYPNRVSLDTLSKKWMIVLFNCKPINLIGLIDPQYLTSINRLDIFDLSNSLPEAYSYFLETYDSPPWKWSSYSEPCGVAFGKPNTYIKIAGESGPLGIRILLLNSEPTTESQEKAEGLGFPVSTTNIIENLQYQAAKDMAILDGYRVANFKRYNIRNERLDALQEQSKQFLTLAEKAKQELNWDAFLSYSRQSQAIESRAYPDVKSTANDVVKGIIFYFLLLLPFAYFGERLFFGFPKLEQRIAAMTFIFVLIYLIMRVVHPAFKLTKAPEVILLAFIVLSLSIVVISIIASKFEEQMQRLKREGAKVYQTDVGRITATGTAFSLGVANMKRRKIRTILTGITLVLLTFTVLSFTSIKSYMKFNQVLRSNKPLYNGVLLRDRSWNPLQEVAYKYVIDDFQGHGVISPRYWYINEELENKTAVEIKNGSKTCYASGLLGLTHAEKDITQLDKCLIAGSWIDDEDYNVIILPDKLAGDIGITSSDVGNSNVVIFGQTYLVKGIFDSEKMSKIKDLDDEFLTPVNFASLPSKELDKLKMEQKAQIFSSVEKLESFIHVEPSNIPIVPVKATKDFKGTLQSVAVKFYAGEDVKKLVESFISKLAAILFVGDQDRVTVYSSIGLTSLSGLSNLIIPILIAAMIVLNTMLGSVYERLREIGTYSAVGLAPVHIAALYLAESGVYAVLGAVGGYLLGQIVTKFLIVTGLLHGLVLNYSSLSAVFATIIIIITVLLSTIYPARKASQMAVPDVTRRWILPEPKGDKWIFEFPFTVSETEVIGLSTFLAEYFNSYQDVSLGNFYTSGTTFSVEKSSSGKHTYIITTNVALAPFDLGVTQQVKIIMNPLGQYNFYTINLEITRYSGESSDWKRLNRRFLDGIRKQFLVWRTVGIDIKKDYEKQGLSHLGLSLS</sequence>
<feature type="signal peptide" evidence="8">
    <location>
        <begin position="1"/>
        <end position="19"/>
    </location>
</feature>
<feature type="transmembrane region" description="Helical" evidence="7">
    <location>
        <begin position="836"/>
        <end position="858"/>
    </location>
</feature>
<evidence type="ECO:0000259" key="10">
    <source>
        <dbReference type="Pfam" id="PF04389"/>
    </source>
</evidence>
<feature type="transmembrane region" description="Helical" evidence="7">
    <location>
        <begin position="1242"/>
        <end position="1262"/>
    </location>
</feature>
<evidence type="ECO:0000259" key="9">
    <source>
        <dbReference type="Pfam" id="PF02687"/>
    </source>
</evidence>
<proteinExistence type="inferred from homology"/>
<feature type="chain" id="PRO_5012347600" evidence="8">
    <location>
        <begin position="20"/>
        <end position="1467"/>
    </location>
</feature>
<dbReference type="GO" id="GO:0022857">
    <property type="term" value="F:transmembrane transporter activity"/>
    <property type="evidence" value="ECO:0007669"/>
    <property type="project" value="TreeGrafter"/>
</dbReference>
<evidence type="ECO:0000256" key="4">
    <source>
        <dbReference type="ARBA" id="ARBA00022989"/>
    </source>
</evidence>
<comment type="caution">
    <text evidence="11">The sequence shown here is derived from an EMBL/GenBank/DDBJ whole genome shotgun (WGS) entry which is preliminary data.</text>
</comment>
<evidence type="ECO:0000256" key="2">
    <source>
        <dbReference type="ARBA" id="ARBA00022475"/>
    </source>
</evidence>
<dbReference type="Pfam" id="PF02687">
    <property type="entry name" value="FtsX"/>
    <property type="match status" value="1"/>
</dbReference>
<feature type="transmembrane region" description="Helical" evidence="7">
    <location>
        <begin position="902"/>
        <end position="925"/>
    </location>
</feature>
<organism evidence="11">
    <name type="scientific">candidate division TA06 bacterium ADurb.Bin131</name>
    <dbReference type="NCBI Taxonomy" id="1852827"/>
    <lineage>
        <taxon>Bacteria</taxon>
        <taxon>Bacteria division TA06</taxon>
    </lineage>
</organism>
<feature type="transmembrane region" description="Helical" evidence="7">
    <location>
        <begin position="1274"/>
        <end position="1296"/>
    </location>
</feature>
<reference evidence="11" key="1">
    <citation type="submission" date="2017-02" db="EMBL/GenBank/DDBJ databases">
        <title>Delving into the versatile metabolic prowess of the omnipresent phylum Bacteroidetes.</title>
        <authorList>
            <person name="Nobu M.K."/>
            <person name="Mei R."/>
            <person name="Narihiro T."/>
            <person name="Kuroda K."/>
            <person name="Liu W.-T."/>
        </authorList>
    </citation>
    <scope>NUCLEOTIDE SEQUENCE</scope>
    <source>
        <strain evidence="11">ADurb.Bin131</strain>
    </source>
</reference>
<dbReference type="Proteomes" id="UP000485562">
    <property type="component" value="Unassembled WGS sequence"/>
</dbReference>
<dbReference type="InterPro" id="IPR050250">
    <property type="entry name" value="Macrolide_Exporter_MacB"/>
</dbReference>
<dbReference type="GO" id="GO:0005886">
    <property type="term" value="C:plasma membrane"/>
    <property type="evidence" value="ECO:0007669"/>
    <property type="project" value="UniProtKB-SubCell"/>
</dbReference>
<name>A0A1V6C600_UNCT6</name>
<dbReference type="SUPFAM" id="SSF53187">
    <property type="entry name" value="Zn-dependent exopeptidases"/>
    <property type="match status" value="1"/>
</dbReference>
<keyword evidence="3 7" id="KW-0812">Transmembrane</keyword>
<evidence type="ECO:0000256" key="5">
    <source>
        <dbReference type="ARBA" id="ARBA00023136"/>
    </source>
</evidence>
<evidence type="ECO:0000313" key="11">
    <source>
        <dbReference type="EMBL" id="OQB72353.1"/>
    </source>
</evidence>
<dbReference type="PANTHER" id="PTHR30572">
    <property type="entry name" value="MEMBRANE COMPONENT OF TRANSPORTER-RELATED"/>
    <property type="match status" value="1"/>
</dbReference>
<comment type="subcellular location">
    <subcellularLocation>
        <location evidence="1">Cell membrane</location>
        <topology evidence="1">Multi-pass membrane protein</topology>
    </subcellularLocation>
</comment>
<dbReference type="InterPro" id="IPR007484">
    <property type="entry name" value="Peptidase_M28"/>
</dbReference>
<evidence type="ECO:0000256" key="7">
    <source>
        <dbReference type="SAM" id="Phobius"/>
    </source>
</evidence>
<feature type="transmembrane region" description="Helical" evidence="7">
    <location>
        <begin position="1192"/>
        <end position="1211"/>
    </location>
</feature>
<dbReference type="Pfam" id="PF04389">
    <property type="entry name" value="Peptidase_M28"/>
    <property type="match status" value="1"/>
</dbReference>
<keyword evidence="8" id="KW-0732">Signal</keyword>
<dbReference type="EMBL" id="MWDQ01000132">
    <property type="protein sequence ID" value="OQB72353.1"/>
    <property type="molecule type" value="Genomic_DNA"/>
</dbReference>